<dbReference type="WormBase" id="R119.5a">
    <property type="protein sequence ID" value="CE44884"/>
    <property type="gene ID" value="WBGene00020090"/>
</dbReference>
<dbReference type="GO" id="GO:0005737">
    <property type="term" value="C:cytoplasm"/>
    <property type="evidence" value="ECO:0000318"/>
    <property type="project" value="GO_Central"/>
</dbReference>
<evidence type="ECO:0000256" key="2">
    <source>
        <dbReference type="SAM" id="MobiDB-lite"/>
    </source>
</evidence>
<feature type="region of interest" description="Disordered" evidence="2">
    <location>
        <begin position="452"/>
        <end position="538"/>
    </location>
</feature>
<dbReference type="AGR" id="WB:WBGene00020090"/>
<dbReference type="ExpressionAtlas" id="O61706">
    <property type="expression patterns" value="baseline and differential"/>
</dbReference>
<dbReference type="STRING" id="6239.R119.5a.1"/>
<name>O61706_CAEEL</name>
<keyword evidence="4" id="KW-1185">Reference proteome</keyword>
<proteinExistence type="inferred from homology"/>
<feature type="compositionally biased region" description="Acidic residues" evidence="2">
    <location>
        <begin position="470"/>
        <end position="485"/>
    </location>
</feature>
<dbReference type="GO" id="GO:0004719">
    <property type="term" value="F:protein-L-isoaspartate (D-aspartate) O-methyltransferase activity"/>
    <property type="evidence" value="ECO:0000318"/>
    <property type="project" value="GO_Central"/>
</dbReference>
<accession>O61706</accession>
<evidence type="ECO:0000313" key="5">
    <source>
        <dbReference type="WormBase" id="R119.5a"/>
    </source>
</evidence>
<gene>
    <name evidence="3" type="ORF">CELE_R119.5</name>
    <name evidence="3 5" type="ORF">R119.5</name>
</gene>
<evidence type="ECO:0000313" key="4">
    <source>
        <dbReference type="Proteomes" id="UP000001940"/>
    </source>
</evidence>
<dbReference type="SMR" id="O61706"/>
<dbReference type="PANTHER" id="PTHR11579">
    <property type="entry name" value="PROTEIN-L-ISOASPARTATE O-METHYLTRANSFERASE"/>
    <property type="match status" value="1"/>
</dbReference>
<dbReference type="Gene3D" id="3.40.50.150">
    <property type="entry name" value="Vaccinia Virus protein VP39"/>
    <property type="match status" value="1"/>
</dbReference>
<dbReference type="AlphaFoldDB" id="O61706"/>
<dbReference type="InterPro" id="IPR000682">
    <property type="entry name" value="PCMT"/>
</dbReference>
<dbReference type="FunCoup" id="O61706">
    <property type="interactions" value="91"/>
</dbReference>
<dbReference type="OrthoDB" id="10257972at2759"/>
<dbReference type="RefSeq" id="NP_001248848.1">
    <property type="nucleotide sequence ID" value="NM_001261919.1"/>
</dbReference>
<dbReference type="PANTHER" id="PTHR11579:SF9">
    <property type="entry name" value="PROTEIN-L-ISOASPARTATE O-METHYLTRANSFERASE"/>
    <property type="match status" value="1"/>
</dbReference>
<dbReference type="Pfam" id="PF01135">
    <property type="entry name" value="PCMT"/>
    <property type="match status" value="1"/>
</dbReference>
<dbReference type="InParanoid" id="O61706"/>
<evidence type="ECO:0000256" key="1">
    <source>
        <dbReference type="ARBA" id="ARBA00005369"/>
    </source>
</evidence>
<dbReference type="Proteomes" id="UP000001940">
    <property type="component" value="Chromosome I"/>
</dbReference>
<dbReference type="SUPFAM" id="SSF53335">
    <property type="entry name" value="S-adenosyl-L-methionine-dependent methyltransferases"/>
    <property type="match status" value="1"/>
</dbReference>
<dbReference type="GeneID" id="171631"/>
<evidence type="ECO:0000313" key="3">
    <source>
        <dbReference type="EMBL" id="CCD73346.1"/>
    </source>
</evidence>
<comment type="similarity">
    <text evidence="1">Belongs to the methyltransferase superfamily. L-isoaspartyl/D-aspartyl protein methyltransferase family.</text>
</comment>
<feature type="compositionally biased region" description="Low complexity" evidence="2">
    <location>
        <begin position="486"/>
        <end position="495"/>
    </location>
</feature>
<organism evidence="3 4">
    <name type="scientific">Caenorhabditis elegans</name>
    <dbReference type="NCBI Taxonomy" id="6239"/>
    <lineage>
        <taxon>Eukaryota</taxon>
        <taxon>Metazoa</taxon>
        <taxon>Ecdysozoa</taxon>
        <taxon>Nematoda</taxon>
        <taxon>Chromadorea</taxon>
        <taxon>Rhabditida</taxon>
        <taxon>Rhabditina</taxon>
        <taxon>Rhabditomorpha</taxon>
        <taxon>Rhabditoidea</taxon>
        <taxon>Rhabditidae</taxon>
        <taxon>Peloderinae</taxon>
        <taxon>Caenorhabditis</taxon>
    </lineage>
</organism>
<dbReference type="HOGENOM" id="CLU_455788_0_0_1"/>
<protein>
    <submittedName>
        <fullName evidence="3">Protein-L-isoaspartate O-methyltransferase domain-containing protein 1</fullName>
    </submittedName>
</protein>
<sequence>MGNSESQNDDLIDFLVKNDTIRRRNIERAFRLVDRSDFLPISERKFTRLPSLTSTEPGGPFYPGALRVGAIDIYAKLFDYLDLRKGHSFLHIGTGSGYLSTIAGILLGETGINHGIELYENLVTYSETCIDQWITTPEASSVGWARPELKVCDITDVKFLEAHQNRYDRIFVGFVADDSQLLKRMLGMLNVGGQLVMPRIQGVCRYRRVSKHRTVYDVPGRMTFSPMIRLPKEERISTPTPFESGPRTLTYLARQALRRDIRRHAYNPRVNRQICGSIMVMKGGNTYMDHVQRHQAEQFEELNRRRQLFDPRPIDQLTPADNQLTDQRTRNHLDDVMDQYLGRNNNPREQENNEQNIRNTIADHVRRWNETRTDVLQEMLNWREMQGFTAPRAHLDGANLRNTAPATENRAAPAYVLEWTINHDRPRHHRILSSIARPETPNTPRMEIVMIPNINDPSTTGLVERPNGDLSEDEQELSDALEEPQESPSTSTESQVSEDEEPCCSTDPASTTSRRRRIRSPKSESAKKPRKSSSPPLDDYLKEMAVRQNHEQRAIHLRQRRNLEIAGADGVYQRIIDELPLPPTLKDYVRLVQHEVVLK</sequence>
<reference evidence="3 4" key="1">
    <citation type="journal article" date="1998" name="Science">
        <title>Genome sequence of the nematode C. elegans: a platform for investigating biology.</title>
        <authorList>
            <consortium name="The C. elegans sequencing consortium"/>
            <person name="Sulson J.E."/>
            <person name="Waterston R."/>
        </authorList>
    </citation>
    <scope>NUCLEOTIDE SEQUENCE [LARGE SCALE GENOMIC DNA]</scope>
    <source>
        <strain evidence="3 4">Bristol N2</strain>
    </source>
</reference>
<dbReference type="eggNOG" id="KOG1661">
    <property type="taxonomic scope" value="Eukaryota"/>
</dbReference>
<dbReference type="Bgee" id="WBGene00020090">
    <property type="expression patterns" value="Expressed in pharyngeal muscle cell (C elegans) and 3 other cell types or tissues"/>
</dbReference>
<dbReference type="PaxDb" id="6239-R119.5a"/>
<dbReference type="UCSC" id="R119.5">
    <property type="organism name" value="c. elegans"/>
</dbReference>
<dbReference type="EMBL" id="BX284601">
    <property type="protein sequence ID" value="CCD73346.1"/>
    <property type="molecule type" value="Genomic_DNA"/>
</dbReference>
<dbReference type="CTD" id="171631"/>
<dbReference type="InterPro" id="IPR029063">
    <property type="entry name" value="SAM-dependent_MTases_sf"/>
</dbReference>